<gene>
    <name evidence="1" type="primary">tssF</name>
    <name evidence="1" type="ORF">G7087_14290</name>
</gene>
<dbReference type="Proteomes" id="UP000802098">
    <property type="component" value="Unassembled WGS sequence"/>
</dbReference>
<keyword evidence="2" id="KW-1185">Reference proteome</keyword>
<comment type="caution">
    <text evidence="1">The sequence shown here is derived from an EMBL/GenBank/DDBJ whole genome shotgun (WGS) entry which is preliminary data.</text>
</comment>
<evidence type="ECO:0000313" key="2">
    <source>
        <dbReference type="Proteomes" id="UP000802098"/>
    </source>
</evidence>
<proteinExistence type="predicted"/>
<reference evidence="1 2" key="1">
    <citation type="submission" date="2020-03" db="EMBL/GenBank/DDBJ databases">
        <title>Rubrivivax benzoatilyticus JA2 (sequenced after 10 years sub-culturing).</title>
        <authorList>
            <person name="Gupta D."/>
            <person name="Chintalapati S."/>
            <person name="Chintalapati V.R."/>
        </authorList>
    </citation>
    <scope>NUCLEOTIDE SEQUENCE [LARGE SCALE GENOMIC DNA]</scope>
    <source>
        <strain evidence="1 2">JA2-Mal</strain>
    </source>
</reference>
<dbReference type="PANTHER" id="PTHR35370">
    <property type="entry name" value="CYTOPLASMIC PROTEIN-RELATED-RELATED"/>
    <property type="match status" value="1"/>
</dbReference>
<accession>A0ABX0I162</accession>
<dbReference type="EMBL" id="JAAOCD010000007">
    <property type="protein sequence ID" value="NHK99553.1"/>
    <property type="molecule type" value="Genomic_DNA"/>
</dbReference>
<dbReference type="NCBIfam" id="TIGR03359">
    <property type="entry name" value="VI_chp_6"/>
    <property type="match status" value="1"/>
</dbReference>
<dbReference type="InterPro" id="IPR010272">
    <property type="entry name" value="T6SS_TssF"/>
</dbReference>
<dbReference type="Pfam" id="PF05947">
    <property type="entry name" value="T6SS_TssF"/>
    <property type="match status" value="1"/>
</dbReference>
<sequence length="613" mass="65626">MHTLLPHYERELAWFDEAAREFSRRYPRVAGRLATGADLAEDPHVERLIQSFALLAARLHQRLDEEAPRLAQALLELVHPLALRPFPSCSIVRFGAARSLSQLSTAHRIPRGTLLHGQPVQGVPCRFTTTQDVWLAPVQVAGLRRQPGDVGLAPGMPAAAACLSLRLELVSPAARWATLGLPALRLHLDAAPSQVVALREALLDHLAGVSLALDDGSPRPVPDAAPQAVGFADDEALLDDAAPARAAERLLGEYFAFPAKFDFIDLPLPAALRGSEARSATLHYRLAARPGRSGAAWDELDGLGAGQLLAGCTPVVNLFRQRAEPIRVTHEREAYPVVVDARRPAAYEVHRVERVRRTRAGERDTVHEELAPLYSLRHASATPPGSSGACFWAVRRDLLRAAVSPGHELELTLVDTALDPARPGQDTLSLDVLAGNRDLPARMSIARPDGELQADGGSPADEIVLLRRPTPGSRPTPAGDAAWRLVSLLALARTPADDTGLEGLHEWLALHDPGGGAAARGVVAGLRWLEQQPATTWWPGPPAPCLLRGREIRLGIDESAFVGTGVGLFGRLLSQALALRAPVNSTTRLQLVSVADGATLFDGGCRGGRSALA</sequence>
<name>A0ABX0I162_9BURK</name>
<dbReference type="RefSeq" id="WP_009857927.1">
    <property type="nucleotide sequence ID" value="NZ_JAAOCD010000007.1"/>
</dbReference>
<organism evidence="1 2">
    <name type="scientific">Rubrivivax benzoatilyticus</name>
    <dbReference type="NCBI Taxonomy" id="316997"/>
    <lineage>
        <taxon>Bacteria</taxon>
        <taxon>Pseudomonadati</taxon>
        <taxon>Pseudomonadota</taxon>
        <taxon>Betaproteobacteria</taxon>
        <taxon>Burkholderiales</taxon>
        <taxon>Sphaerotilaceae</taxon>
        <taxon>Rubrivivax</taxon>
    </lineage>
</organism>
<dbReference type="PIRSF" id="PIRSF028304">
    <property type="entry name" value="UCP028304"/>
    <property type="match status" value="1"/>
</dbReference>
<protein>
    <submittedName>
        <fullName evidence="1">Type VI secretion system baseplate subunit TssF</fullName>
    </submittedName>
</protein>
<evidence type="ECO:0000313" key="1">
    <source>
        <dbReference type="EMBL" id="NHK99553.1"/>
    </source>
</evidence>
<dbReference type="PANTHER" id="PTHR35370:SF1">
    <property type="entry name" value="TYPE VI SECRETION SYSTEM COMPONENT TSSF1"/>
    <property type="match status" value="1"/>
</dbReference>